<dbReference type="AlphaFoldDB" id="E8WWN1"/>
<evidence type="ECO:0000313" key="2">
    <source>
        <dbReference type="EMBL" id="ADW70776.1"/>
    </source>
</evidence>
<dbReference type="Gene3D" id="3.40.50.880">
    <property type="match status" value="1"/>
</dbReference>
<dbReference type="EMBL" id="CP002480">
    <property type="protein sequence ID" value="ADW70776.1"/>
    <property type="molecule type" value="Genomic_DNA"/>
</dbReference>
<dbReference type="SUPFAM" id="SSF52317">
    <property type="entry name" value="Class I glutamine amidotransferase-like"/>
    <property type="match status" value="1"/>
</dbReference>
<dbReference type="GO" id="GO:0033969">
    <property type="term" value="F:gamma-glutamyl-gamma-aminobutyrate hydrolase activity"/>
    <property type="evidence" value="ECO:0007669"/>
    <property type="project" value="TreeGrafter"/>
</dbReference>
<dbReference type="STRING" id="1198114.AciX9_3776"/>
<accession>E8WWN1</accession>
<dbReference type="InterPro" id="IPR044668">
    <property type="entry name" value="PuuD-like"/>
</dbReference>
<dbReference type="KEGG" id="acm:AciX9_3776"/>
<dbReference type="PROSITE" id="PS51273">
    <property type="entry name" value="GATASE_TYPE_1"/>
    <property type="match status" value="1"/>
</dbReference>
<evidence type="ECO:0000256" key="1">
    <source>
        <dbReference type="SAM" id="MobiDB-lite"/>
    </source>
</evidence>
<feature type="compositionally biased region" description="Basic and acidic residues" evidence="1">
    <location>
        <begin position="68"/>
        <end position="78"/>
    </location>
</feature>
<proteinExistence type="predicted"/>
<reference evidence="3" key="1">
    <citation type="submission" date="2011-01" db="EMBL/GenBank/DDBJ databases">
        <title>Complete sequence of chromosome of Acidobacterium sp. MP5ACTX9.</title>
        <authorList>
            <consortium name="US DOE Joint Genome Institute"/>
            <person name="Lucas S."/>
            <person name="Copeland A."/>
            <person name="Lapidus A."/>
            <person name="Cheng J.-F."/>
            <person name="Goodwin L."/>
            <person name="Pitluck S."/>
            <person name="Teshima H."/>
            <person name="Detter J.C."/>
            <person name="Han C."/>
            <person name="Tapia R."/>
            <person name="Land M."/>
            <person name="Hauser L."/>
            <person name="Kyrpides N."/>
            <person name="Ivanova N."/>
            <person name="Ovchinnikova G."/>
            <person name="Pagani I."/>
            <person name="Rawat S.R."/>
            <person name="Mannisto M."/>
            <person name="Haggblom M.M."/>
            <person name="Woyke T."/>
        </authorList>
    </citation>
    <scope>NUCLEOTIDE SEQUENCE [LARGE SCALE GENOMIC DNA]</scope>
    <source>
        <strain evidence="3">MP5ACTX9</strain>
    </source>
</reference>
<gene>
    <name evidence="2" type="ordered locus">AciX9_3776</name>
</gene>
<dbReference type="eggNOG" id="COG2071">
    <property type="taxonomic scope" value="Bacteria"/>
</dbReference>
<dbReference type="HOGENOM" id="CLU_030756_2_1_0"/>
<dbReference type="InterPro" id="IPR029062">
    <property type="entry name" value="Class_I_gatase-like"/>
</dbReference>
<dbReference type="GO" id="GO:0006598">
    <property type="term" value="P:polyamine catabolic process"/>
    <property type="evidence" value="ECO:0007669"/>
    <property type="project" value="TreeGrafter"/>
</dbReference>
<organism evidence="3">
    <name type="scientific">Granulicella tundricola (strain ATCC BAA-1859 / DSM 23138 / MP5ACTX9)</name>
    <dbReference type="NCBI Taxonomy" id="1198114"/>
    <lineage>
        <taxon>Bacteria</taxon>
        <taxon>Pseudomonadati</taxon>
        <taxon>Acidobacteriota</taxon>
        <taxon>Terriglobia</taxon>
        <taxon>Terriglobales</taxon>
        <taxon>Acidobacteriaceae</taxon>
        <taxon>Granulicella</taxon>
    </lineage>
</organism>
<dbReference type="PANTHER" id="PTHR43235:SF1">
    <property type="entry name" value="GLUTAMINE AMIDOTRANSFERASE PB2B2.05-RELATED"/>
    <property type="match status" value="1"/>
</dbReference>
<dbReference type="InterPro" id="IPR011697">
    <property type="entry name" value="Peptidase_C26"/>
</dbReference>
<dbReference type="GO" id="GO:0005829">
    <property type="term" value="C:cytosol"/>
    <property type="evidence" value="ECO:0007669"/>
    <property type="project" value="TreeGrafter"/>
</dbReference>
<dbReference type="Proteomes" id="UP000000343">
    <property type="component" value="Chromosome"/>
</dbReference>
<dbReference type="RefSeq" id="WP_013582084.1">
    <property type="nucleotide sequence ID" value="NC_015064.1"/>
</dbReference>
<name>E8WWN1_GRATM</name>
<dbReference type="Pfam" id="PF07722">
    <property type="entry name" value="Peptidase_C26"/>
    <property type="match status" value="1"/>
</dbReference>
<protein>
    <submittedName>
        <fullName evidence="2">Peptidase C26</fullName>
    </submittedName>
</protein>
<dbReference type="OrthoDB" id="9813383at2"/>
<sequence>MPVRIAIPTPTSTDPAYNSLNWKDYAAAVRACGAEPVEIPLNISPKAIAELANTCQAILLPGSPADVTPEKFGQERDPATSPADLPRENVDELLLQDAHNLYKPILGVCFGCQILNVWRSGTLLQDLTILPVNHSAGRSVAVAHTAEIAPNSLLAEIAGPELEGTRLPINSSHHQAIGIPGDGLRVSARCPQDGVVEAIEGGQSNSSHFVLGVQWHPERTFATNPVSRLLFERFVHEATTWTPREILTSVAH</sequence>
<dbReference type="PANTHER" id="PTHR43235">
    <property type="entry name" value="GLUTAMINE AMIDOTRANSFERASE PB2B2.05-RELATED"/>
    <property type="match status" value="1"/>
</dbReference>
<keyword evidence="3" id="KW-1185">Reference proteome</keyword>
<evidence type="ECO:0000313" key="3">
    <source>
        <dbReference type="Proteomes" id="UP000000343"/>
    </source>
</evidence>
<dbReference type="PaxDb" id="1198114-AciX9_3776"/>
<feature type="region of interest" description="Disordered" evidence="1">
    <location>
        <begin position="66"/>
        <end position="87"/>
    </location>
</feature>